<dbReference type="GO" id="GO:0005524">
    <property type="term" value="F:ATP binding"/>
    <property type="evidence" value="ECO:0007669"/>
    <property type="project" value="UniProtKB-UniRule"/>
</dbReference>
<evidence type="ECO:0000256" key="3">
    <source>
        <dbReference type="ARBA" id="ARBA00012584"/>
    </source>
</evidence>
<dbReference type="PROSITE" id="PS51163">
    <property type="entry name" value="YRDC"/>
    <property type="match status" value="1"/>
</dbReference>
<gene>
    <name evidence="16" type="ordered locus">Paes_0452</name>
</gene>
<dbReference type="Gene3D" id="3.90.870.10">
    <property type="entry name" value="DHBP synthase"/>
    <property type="match status" value="1"/>
</dbReference>
<evidence type="ECO:0000256" key="2">
    <source>
        <dbReference type="ARBA" id="ARBA00007663"/>
    </source>
</evidence>
<dbReference type="GO" id="GO:0006450">
    <property type="term" value="P:regulation of translational fidelity"/>
    <property type="evidence" value="ECO:0007669"/>
    <property type="project" value="TreeGrafter"/>
</dbReference>
<evidence type="ECO:0000256" key="10">
    <source>
        <dbReference type="ARBA" id="ARBA00022840"/>
    </source>
</evidence>
<comment type="function">
    <text evidence="13">Required for the formation of a threonylcarbamoyl group on adenosine at position 37 (t(6)A37) in tRNAs that read codons beginning with adenine.</text>
</comment>
<accession>B4S510</accession>
<feature type="domain" description="YrdC-like" evidence="15">
    <location>
        <begin position="6"/>
        <end position="192"/>
    </location>
</feature>
<comment type="similarity">
    <text evidence="2 13">Belongs to the SUA5 family.</text>
</comment>
<evidence type="ECO:0000259" key="15">
    <source>
        <dbReference type="PROSITE" id="PS51163"/>
    </source>
</evidence>
<dbReference type="RefSeq" id="WP_012505045.1">
    <property type="nucleotide sequence ID" value="NC_011059.1"/>
</dbReference>
<evidence type="ECO:0000256" key="4">
    <source>
        <dbReference type="ARBA" id="ARBA00015492"/>
    </source>
</evidence>
<dbReference type="GO" id="GO:0008033">
    <property type="term" value="P:tRNA processing"/>
    <property type="evidence" value="ECO:0007669"/>
    <property type="project" value="UniProtKB-KW"/>
</dbReference>
<evidence type="ECO:0000256" key="9">
    <source>
        <dbReference type="ARBA" id="ARBA00022741"/>
    </source>
</evidence>
<comment type="subcellular location">
    <subcellularLocation>
        <location evidence="1 13">Cytoplasm</location>
    </subcellularLocation>
</comment>
<dbReference type="FunFam" id="3.90.870.10:FF:000009">
    <property type="entry name" value="Threonylcarbamoyl-AMP synthase, putative"/>
    <property type="match status" value="1"/>
</dbReference>
<feature type="binding site" evidence="14">
    <location>
        <position position="28"/>
    </location>
    <ligand>
        <name>L-threonine</name>
        <dbReference type="ChEBI" id="CHEBI:57926"/>
    </ligand>
</feature>
<name>B4S510_PROA2</name>
<dbReference type="STRING" id="290512.Paes_0452"/>
<proteinExistence type="inferred from homology"/>
<keyword evidence="17" id="KW-1185">Reference proteome</keyword>
<keyword evidence="9 13" id="KW-0547">Nucleotide-binding</keyword>
<feature type="binding site" evidence="14">
    <location>
        <position position="144"/>
    </location>
    <ligand>
        <name>ATP</name>
        <dbReference type="ChEBI" id="CHEBI:30616"/>
    </ligand>
</feature>
<dbReference type="EC" id="2.7.7.87" evidence="3 13"/>
<dbReference type="InterPro" id="IPR017945">
    <property type="entry name" value="DHBP_synth_RibB-like_a/b_dom"/>
</dbReference>
<dbReference type="InterPro" id="IPR006070">
    <property type="entry name" value="Sua5-like_dom"/>
</dbReference>
<feature type="binding site" evidence="14">
    <location>
        <position position="51"/>
    </location>
    <ligand>
        <name>ATP</name>
        <dbReference type="ChEBI" id="CHEBI:30616"/>
    </ligand>
</feature>
<dbReference type="SUPFAM" id="SSF55821">
    <property type="entry name" value="YrdC/RibB"/>
    <property type="match status" value="1"/>
</dbReference>
<organism evidence="16 17">
    <name type="scientific">Prosthecochloris aestuarii (strain DSM 271 / SK 413)</name>
    <dbReference type="NCBI Taxonomy" id="290512"/>
    <lineage>
        <taxon>Bacteria</taxon>
        <taxon>Pseudomonadati</taxon>
        <taxon>Chlorobiota</taxon>
        <taxon>Chlorobiia</taxon>
        <taxon>Chlorobiales</taxon>
        <taxon>Chlorobiaceae</taxon>
        <taxon>Prosthecochloris</taxon>
    </lineage>
</organism>
<evidence type="ECO:0000256" key="6">
    <source>
        <dbReference type="ARBA" id="ARBA00022679"/>
    </source>
</evidence>
<dbReference type="InterPro" id="IPR038385">
    <property type="entry name" value="Sua5/YwlC_C"/>
</dbReference>
<dbReference type="GO" id="GO:0000049">
    <property type="term" value="F:tRNA binding"/>
    <property type="evidence" value="ECO:0007669"/>
    <property type="project" value="TreeGrafter"/>
</dbReference>
<evidence type="ECO:0000256" key="14">
    <source>
        <dbReference type="PIRSR" id="PIRSR004930-1"/>
    </source>
</evidence>
<dbReference type="InterPro" id="IPR005145">
    <property type="entry name" value="Sua5_C"/>
</dbReference>
<reference evidence="16" key="1">
    <citation type="submission" date="2008-06" db="EMBL/GenBank/DDBJ databases">
        <title>Complete sequence of chromosome of Prosthecochloris aestuarii DSM 271.</title>
        <authorList>
            <consortium name="US DOE Joint Genome Institute"/>
            <person name="Lucas S."/>
            <person name="Copeland A."/>
            <person name="Lapidus A."/>
            <person name="Glavina del Rio T."/>
            <person name="Dalin E."/>
            <person name="Tice H."/>
            <person name="Bruce D."/>
            <person name="Goodwin L."/>
            <person name="Pitluck S."/>
            <person name="Schmutz J."/>
            <person name="Larimer F."/>
            <person name="Land M."/>
            <person name="Hauser L."/>
            <person name="Kyrpides N."/>
            <person name="Anderson I."/>
            <person name="Liu Z."/>
            <person name="Li T."/>
            <person name="Zhao F."/>
            <person name="Overmann J."/>
            <person name="Bryant D.A."/>
            <person name="Richardson P."/>
        </authorList>
    </citation>
    <scope>NUCLEOTIDE SEQUENCE [LARGE SCALE GENOMIC DNA]</scope>
    <source>
        <strain evidence="16">DSM 271</strain>
    </source>
</reference>
<feature type="binding site" evidence="14">
    <location>
        <position position="188"/>
    </location>
    <ligand>
        <name>ATP</name>
        <dbReference type="ChEBI" id="CHEBI:30616"/>
    </ligand>
</feature>
<dbReference type="KEGG" id="paa:Paes_0452"/>
<feature type="binding site" evidence="14">
    <location>
        <position position="60"/>
    </location>
    <ligand>
        <name>L-threonine</name>
        <dbReference type="ChEBI" id="CHEBI:57926"/>
    </ligand>
</feature>
<dbReference type="eggNOG" id="COG0009">
    <property type="taxonomic scope" value="Bacteria"/>
</dbReference>
<dbReference type="InterPro" id="IPR010923">
    <property type="entry name" value="T(6)A37_SUA5"/>
</dbReference>
<dbReference type="AlphaFoldDB" id="B4S510"/>
<evidence type="ECO:0000256" key="13">
    <source>
        <dbReference type="PIRNR" id="PIRNR004930"/>
    </source>
</evidence>
<feature type="binding site" evidence="14">
    <location>
        <position position="55"/>
    </location>
    <ligand>
        <name>ATP</name>
        <dbReference type="ChEBI" id="CHEBI:30616"/>
    </ligand>
</feature>
<evidence type="ECO:0000256" key="5">
    <source>
        <dbReference type="ARBA" id="ARBA00022490"/>
    </source>
</evidence>
<keyword evidence="10 13" id="KW-0067">ATP-binding</keyword>
<dbReference type="PIRSF" id="PIRSF004930">
    <property type="entry name" value="Tln_factor_SUA5"/>
    <property type="match status" value="1"/>
</dbReference>
<evidence type="ECO:0000256" key="11">
    <source>
        <dbReference type="ARBA" id="ARBA00029774"/>
    </source>
</evidence>
<dbReference type="Pfam" id="PF01300">
    <property type="entry name" value="Sua5_yciO_yrdC"/>
    <property type="match status" value="1"/>
</dbReference>
<evidence type="ECO:0000256" key="7">
    <source>
        <dbReference type="ARBA" id="ARBA00022694"/>
    </source>
</evidence>
<dbReference type="NCBIfam" id="TIGR00057">
    <property type="entry name" value="L-threonylcarbamoyladenylate synthase"/>
    <property type="match status" value="1"/>
</dbReference>
<feature type="binding site" evidence="14">
    <location>
        <position position="114"/>
    </location>
    <ligand>
        <name>L-threonine</name>
        <dbReference type="ChEBI" id="CHEBI:57926"/>
    </ligand>
</feature>
<dbReference type="InterPro" id="IPR050156">
    <property type="entry name" value="TC-AMP_synthase_SUA5"/>
</dbReference>
<evidence type="ECO:0000256" key="12">
    <source>
        <dbReference type="ARBA" id="ARBA00048366"/>
    </source>
</evidence>
<evidence type="ECO:0000313" key="17">
    <source>
        <dbReference type="Proteomes" id="UP000002725"/>
    </source>
</evidence>
<feature type="binding site" evidence="14">
    <location>
        <position position="136"/>
    </location>
    <ligand>
        <name>ATP</name>
        <dbReference type="ChEBI" id="CHEBI:30616"/>
    </ligand>
</feature>
<feature type="binding site" evidence="14">
    <location>
        <position position="110"/>
    </location>
    <ligand>
        <name>ATP</name>
        <dbReference type="ChEBI" id="CHEBI:30616"/>
    </ligand>
</feature>
<keyword evidence="6 13" id="KW-0808">Transferase</keyword>
<feature type="binding site" evidence="14">
    <location>
        <position position="226"/>
    </location>
    <ligand>
        <name>ATP</name>
        <dbReference type="ChEBI" id="CHEBI:30616"/>
    </ligand>
</feature>
<feature type="binding site" evidence="14">
    <location>
        <position position="134"/>
    </location>
    <ligand>
        <name>L-threonine</name>
        <dbReference type="ChEBI" id="CHEBI:57926"/>
    </ligand>
</feature>
<keyword evidence="7 13" id="KW-0819">tRNA processing</keyword>
<feature type="binding site" evidence="14">
    <location>
        <position position="174"/>
    </location>
    <ligand>
        <name>L-threonine</name>
        <dbReference type="ChEBI" id="CHEBI:57926"/>
    </ligand>
</feature>
<dbReference type="EMBL" id="CP001108">
    <property type="protein sequence ID" value="ACF45508.1"/>
    <property type="molecule type" value="Genomic_DNA"/>
</dbReference>
<dbReference type="Proteomes" id="UP000002725">
    <property type="component" value="Chromosome"/>
</dbReference>
<dbReference type="GO" id="GO:0003725">
    <property type="term" value="F:double-stranded RNA binding"/>
    <property type="evidence" value="ECO:0007669"/>
    <property type="project" value="UniProtKB-UniRule"/>
</dbReference>
<dbReference type="GO" id="GO:0061710">
    <property type="term" value="F:L-threonylcarbamoyladenylate synthase"/>
    <property type="evidence" value="ECO:0007669"/>
    <property type="project" value="UniProtKB-EC"/>
</dbReference>
<comment type="catalytic activity">
    <reaction evidence="12 13">
        <text>L-threonine + hydrogencarbonate + ATP = L-threonylcarbamoyladenylate + diphosphate + H2O</text>
        <dbReference type="Rhea" id="RHEA:36407"/>
        <dbReference type="ChEBI" id="CHEBI:15377"/>
        <dbReference type="ChEBI" id="CHEBI:17544"/>
        <dbReference type="ChEBI" id="CHEBI:30616"/>
        <dbReference type="ChEBI" id="CHEBI:33019"/>
        <dbReference type="ChEBI" id="CHEBI:57926"/>
        <dbReference type="ChEBI" id="CHEBI:73682"/>
        <dbReference type="EC" id="2.7.7.87"/>
    </reaction>
</comment>
<evidence type="ECO:0000256" key="8">
    <source>
        <dbReference type="ARBA" id="ARBA00022695"/>
    </source>
</evidence>
<protein>
    <recommendedName>
        <fullName evidence="4 13">Threonylcarbamoyl-AMP synthase</fullName>
        <shortName evidence="13">TC-AMP synthase</shortName>
        <ecNumber evidence="3 13">2.7.7.87</ecNumber>
    </recommendedName>
    <alternativeName>
        <fullName evidence="11 13">L-threonylcarbamoyladenylate synthase</fullName>
    </alternativeName>
</protein>
<keyword evidence="5 13" id="KW-0963">Cytoplasm</keyword>
<keyword evidence="8 13" id="KW-0548">Nucleotidyltransferase</keyword>
<dbReference type="HOGENOM" id="CLU_031397_0_0_10"/>
<evidence type="ECO:0000256" key="1">
    <source>
        <dbReference type="ARBA" id="ARBA00004496"/>
    </source>
</evidence>
<evidence type="ECO:0000313" key="16">
    <source>
        <dbReference type="EMBL" id="ACF45508.1"/>
    </source>
</evidence>
<dbReference type="GO" id="GO:0005737">
    <property type="term" value="C:cytoplasm"/>
    <property type="evidence" value="ECO:0007669"/>
    <property type="project" value="UniProtKB-SubCell"/>
</dbReference>
<sequence length="316" mass="34445">MQTLITDSPREAADFINRGQIVAFPTETVYGLGADITNDDAVQRIFLAKGRPGDNPLIVHVYSPKEVEKVAASIPETARKLMDRFFPGPLTLVLCKQSRISPLVTAGLPTVGVRCPRHPVTRAFLRECRHPVAAPSANLSGKPSSTDWKSVHEDLNGKINCILRGEQSAIGLESTIVDCATEPPRLLRAGAISLDELRAIVPGLLGPAAIEEHAQPKSPGLKYPHYAPSAEIRLCGEEYGVCEGGKETAWIGLSPPPEGAAVTCRCDDAGEYAHRLFRFFRECDREHIRTIFCEMPPPEGIGQALRDRLRRAAEGK</sequence>
<dbReference type="PANTHER" id="PTHR17490">
    <property type="entry name" value="SUA5"/>
    <property type="match status" value="1"/>
</dbReference>
<dbReference type="PANTHER" id="PTHR17490:SF16">
    <property type="entry name" value="THREONYLCARBAMOYL-AMP SYNTHASE"/>
    <property type="match status" value="1"/>
</dbReference>
<dbReference type="Gene3D" id="3.40.50.11030">
    <property type="entry name" value="Threonylcarbamoyl-AMP synthase, C-terminal domain"/>
    <property type="match status" value="1"/>
</dbReference>
<dbReference type="Pfam" id="PF03481">
    <property type="entry name" value="Sua5_C"/>
    <property type="match status" value="1"/>
</dbReference>